<accession>A0A022QAV8</accession>
<keyword evidence="5" id="KW-1185">Reference proteome</keyword>
<feature type="domain" description="Beta-fructofuranosidase N-terminal" evidence="3">
    <location>
        <begin position="27"/>
        <end position="125"/>
    </location>
</feature>
<dbReference type="STRING" id="4155.A0A022QAV8"/>
<dbReference type="EC" id="3.2.1.26" evidence="1"/>
<sequence length="142" mass="15582">MSFQEQGHALPQSHDTTPILNSSLCPYTPLLESADANAAADAPLRQRRRRRTSSVVLLLLTGLLGGAIFVAVVLLKNGNNEPNEEMAVPLVNAVPVGRGVAEGVSSKSFRPLLRAPVFAWTAKMLAWHRTAFHFQPRKNWMN</sequence>
<dbReference type="AlphaFoldDB" id="A0A022QAV8"/>
<evidence type="ECO:0000313" key="4">
    <source>
        <dbReference type="EMBL" id="EYU24749.1"/>
    </source>
</evidence>
<evidence type="ECO:0000313" key="5">
    <source>
        <dbReference type="Proteomes" id="UP000030748"/>
    </source>
</evidence>
<keyword evidence="2" id="KW-1133">Transmembrane helix</keyword>
<keyword evidence="2" id="KW-0812">Transmembrane</keyword>
<dbReference type="Pfam" id="PF11837">
    <property type="entry name" value="INV_N"/>
    <property type="match status" value="1"/>
</dbReference>
<dbReference type="EMBL" id="KI632112">
    <property type="protein sequence ID" value="EYU24749.1"/>
    <property type="molecule type" value="Genomic_DNA"/>
</dbReference>
<keyword evidence="2" id="KW-0472">Membrane</keyword>
<dbReference type="InterPro" id="IPR021792">
    <property type="entry name" value="Beta-fructofuranosidase_N"/>
</dbReference>
<feature type="transmembrane region" description="Helical" evidence="2">
    <location>
        <begin position="55"/>
        <end position="75"/>
    </location>
</feature>
<dbReference type="Proteomes" id="UP000030748">
    <property type="component" value="Unassembled WGS sequence"/>
</dbReference>
<reference evidence="4 5" key="1">
    <citation type="journal article" date="2013" name="Proc. Natl. Acad. Sci. U.S.A.">
        <title>Fine-scale variation in meiotic recombination in Mimulus inferred from population shotgun sequencing.</title>
        <authorList>
            <person name="Hellsten U."/>
            <person name="Wright K.M."/>
            <person name="Jenkins J."/>
            <person name="Shu S."/>
            <person name="Yuan Y."/>
            <person name="Wessler S.R."/>
            <person name="Schmutz J."/>
            <person name="Willis J.H."/>
            <person name="Rokhsar D.S."/>
        </authorList>
    </citation>
    <scope>NUCLEOTIDE SEQUENCE [LARGE SCALE GENOMIC DNA]</scope>
    <source>
        <strain evidence="5">cv. DUN x IM62</strain>
    </source>
</reference>
<organism evidence="4 5">
    <name type="scientific">Erythranthe guttata</name>
    <name type="common">Yellow monkey flower</name>
    <name type="synonym">Mimulus guttatus</name>
    <dbReference type="NCBI Taxonomy" id="4155"/>
    <lineage>
        <taxon>Eukaryota</taxon>
        <taxon>Viridiplantae</taxon>
        <taxon>Streptophyta</taxon>
        <taxon>Embryophyta</taxon>
        <taxon>Tracheophyta</taxon>
        <taxon>Spermatophyta</taxon>
        <taxon>Magnoliopsida</taxon>
        <taxon>eudicotyledons</taxon>
        <taxon>Gunneridae</taxon>
        <taxon>Pentapetalae</taxon>
        <taxon>asterids</taxon>
        <taxon>lamiids</taxon>
        <taxon>Lamiales</taxon>
        <taxon>Phrymaceae</taxon>
        <taxon>Erythranthe</taxon>
    </lineage>
</organism>
<evidence type="ECO:0000259" key="3">
    <source>
        <dbReference type="Pfam" id="PF11837"/>
    </source>
</evidence>
<gene>
    <name evidence="4" type="ORF">MIMGU_mgv1a0026272mg</name>
</gene>
<proteinExistence type="predicted"/>
<evidence type="ECO:0000256" key="1">
    <source>
        <dbReference type="ARBA" id="ARBA00012758"/>
    </source>
</evidence>
<dbReference type="GO" id="GO:0004564">
    <property type="term" value="F:beta-fructofuranosidase activity"/>
    <property type="evidence" value="ECO:0007669"/>
    <property type="project" value="UniProtKB-EC"/>
</dbReference>
<feature type="non-terminal residue" evidence="4">
    <location>
        <position position="142"/>
    </location>
</feature>
<name>A0A022QAV8_ERYGU</name>
<protein>
    <recommendedName>
        <fullName evidence="1">beta-fructofuranosidase</fullName>
        <ecNumber evidence="1">3.2.1.26</ecNumber>
    </recommendedName>
</protein>
<evidence type="ECO:0000256" key="2">
    <source>
        <dbReference type="SAM" id="Phobius"/>
    </source>
</evidence>